<keyword evidence="1" id="KW-0805">Transcription regulation</keyword>
<dbReference type="CDD" id="cd07377">
    <property type="entry name" value="WHTH_GntR"/>
    <property type="match status" value="1"/>
</dbReference>
<evidence type="ECO:0000313" key="6">
    <source>
        <dbReference type="Proteomes" id="UP000182466"/>
    </source>
</evidence>
<dbReference type="InterPro" id="IPR036390">
    <property type="entry name" value="WH_DNA-bd_sf"/>
</dbReference>
<protein>
    <submittedName>
        <fullName evidence="5">Transcriptional regulator, GntR family</fullName>
    </submittedName>
</protein>
<dbReference type="Gene3D" id="1.10.10.10">
    <property type="entry name" value="Winged helix-like DNA-binding domain superfamily/Winged helix DNA-binding domain"/>
    <property type="match status" value="1"/>
</dbReference>
<dbReference type="Pfam" id="PF07729">
    <property type="entry name" value="FCD"/>
    <property type="match status" value="1"/>
</dbReference>
<dbReference type="SUPFAM" id="SSF48008">
    <property type="entry name" value="GntR ligand-binding domain-like"/>
    <property type="match status" value="1"/>
</dbReference>
<evidence type="ECO:0000259" key="4">
    <source>
        <dbReference type="PROSITE" id="PS50949"/>
    </source>
</evidence>
<dbReference type="Proteomes" id="UP000182466">
    <property type="component" value="Unassembled WGS sequence"/>
</dbReference>
<keyword evidence="6" id="KW-1185">Reference proteome</keyword>
<dbReference type="Gene3D" id="1.20.120.530">
    <property type="entry name" value="GntR ligand-binding domain-like"/>
    <property type="match status" value="1"/>
</dbReference>
<dbReference type="PRINTS" id="PR00035">
    <property type="entry name" value="HTHGNTR"/>
</dbReference>
<organism evidence="5 6">
    <name type="scientific">Sedimentitalea nanhaiensis</name>
    <dbReference type="NCBI Taxonomy" id="999627"/>
    <lineage>
        <taxon>Bacteria</taxon>
        <taxon>Pseudomonadati</taxon>
        <taxon>Pseudomonadota</taxon>
        <taxon>Alphaproteobacteria</taxon>
        <taxon>Rhodobacterales</taxon>
        <taxon>Paracoccaceae</taxon>
        <taxon>Sedimentitalea</taxon>
    </lineage>
</organism>
<evidence type="ECO:0000256" key="2">
    <source>
        <dbReference type="ARBA" id="ARBA00023125"/>
    </source>
</evidence>
<dbReference type="InterPro" id="IPR036388">
    <property type="entry name" value="WH-like_DNA-bd_sf"/>
</dbReference>
<dbReference type="SMART" id="SM00895">
    <property type="entry name" value="FCD"/>
    <property type="match status" value="1"/>
</dbReference>
<gene>
    <name evidence="5" type="ORF">SAMN05216236_1255</name>
</gene>
<dbReference type="SUPFAM" id="SSF46785">
    <property type="entry name" value="Winged helix' DNA-binding domain"/>
    <property type="match status" value="1"/>
</dbReference>
<dbReference type="GO" id="GO:0003700">
    <property type="term" value="F:DNA-binding transcription factor activity"/>
    <property type="evidence" value="ECO:0007669"/>
    <property type="project" value="InterPro"/>
</dbReference>
<dbReference type="GO" id="GO:0003677">
    <property type="term" value="F:DNA binding"/>
    <property type="evidence" value="ECO:0007669"/>
    <property type="project" value="UniProtKB-KW"/>
</dbReference>
<feature type="domain" description="HTH gntR-type" evidence="4">
    <location>
        <begin position="39"/>
        <end position="109"/>
    </location>
</feature>
<accession>A0A1I7D9X9</accession>
<proteinExistence type="predicted"/>
<dbReference type="PROSITE" id="PS50949">
    <property type="entry name" value="HTH_GNTR"/>
    <property type="match status" value="1"/>
</dbReference>
<evidence type="ECO:0000256" key="3">
    <source>
        <dbReference type="ARBA" id="ARBA00023163"/>
    </source>
</evidence>
<dbReference type="PANTHER" id="PTHR43537:SF49">
    <property type="entry name" value="TRANSCRIPTIONAL REGULATORY PROTEIN"/>
    <property type="match status" value="1"/>
</dbReference>
<dbReference type="eggNOG" id="COG1802">
    <property type="taxonomic scope" value="Bacteria"/>
</dbReference>
<dbReference type="AlphaFoldDB" id="A0A1I7D9X9"/>
<keyword evidence="2" id="KW-0238">DNA-binding</keyword>
<dbReference type="STRING" id="999627.SAMN05216236_1255"/>
<dbReference type="InterPro" id="IPR008920">
    <property type="entry name" value="TF_FadR/GntR_C"/>
</dbReference>
<dbReference type="PANTHER" id="PTHR43537">
    <property type="entry name" value="TRANSCRIPTIONAL REGULATOR, GNTR FAMILY"/>
    <property type="match status" value="1"/>
</dbReference>
<keyword evidence="3" id="KW-0804">Transcription</keyword>
<dbReference type="EMBL" id="FPAW01000025">
    <property type="protein sequence ID" value="SFU08424.1"/>
    <property type="molecule type" value="Genomic_DNA"/>
</dbReference>
<reference evidence="5 6" key="1">
    <citation type="submission" date="2016-10" db="EMBL/GenBank/DDBJ databases">
        <authorList>
            <person name="de Groot N.N."/>
        </authorList>
    </citation>
    <scope>NUCLEOTIDE SEQUENCE [LARGE SCALE GENOMIC DNA]</scope>
    <source>
        <strain evidence="5 6">CGMCC 1.10959</strain>
    </source>
</reference>
<sequence length="263" mass="29857">MVYQIQGSNLTERKSDPDILGGMYFVSIGDKLNPISVNFTLKDHTFEVLRDAILGMNIYQPETNLRLDERHLAERLGISRTPIREALARLAQDGLVEILPRKGVFVIRKSRTEILEMVVTWAALESMAARMATEHASDADLKALRLFAMKHSSDAVRAELEEYSDANIRFHQTILELSGCALLKTTADGLFMHMQAIRRRAMGESDRARRSVADHMEIIEALEIRDGDLASRRVREHTMRLHDHIHKTWTRLENLGSAKTEAG</sequence>
<name>A0A1I7D9X9_9RHOB</name>
<dbReference type="Pfam" id="PF00392">
    <property type="entry name" value="GntR"/>
    <property type="match status" value="1"/>
</dbReference>
<evidence type="ECO:0000256" key="1">
    <source>
        <dbReference type="ARBA" id="ARBA00023015"/>
    </source>
</evidence>
<evidence type="ECO:0000313" key="5">
    <source>
        <dbReference type="EMBL" id="SFU08424.1"/>
    </source>
</evidence>
<dbReference type="InterPro" id="IPR011711">
    <property type="entry name" value="GntR_C"/>
</dbReference>
<dbReference type="InterPro" id="IPR000524">
    <property type="entry name" value="Tscrpt_reg_HTH_GntR"/>
</dbReference>
<dbReference type="SMART" id="SM00345">
    <property type="entry name" value="HTH_GNTR"/>
    <property type="match status" value="1"/>
</dbReference>